<dbReference type="SMART" id="SM00646">
    <property type="entry name" value="Ami_3"/>
    <property type="match status" value="1"/>
</dbReference>
<name>Q399D3_BURL3</name>
<dbReference type="Proteomes" id="UP000002705">
    <property type="component" value="Chromosome 2"/>
</dbReference>
<evidence type="ECO:0000256" key="4">
    <source>
        <dbReference type="SAM" id="SignalP"/>
    </source>
</evidence>
<accession>Q399D3</accession>
<feature type="domain" description="MurNAc-LAA" evidence="5">
    <location>
        <begin position="112"/>
        <end position="249"/>
    </location>
</feature>
<dbReference type="PATRIC" id="fig|482957.22.peg.4438"/>
<feature type="chain" id="PRO_5004222895" description="N-acetylmuramoyl-L-alanine amidase" evidence="4">
    <location>
        <begin position="42"/>
        <end position="255"/>
    </location>
</feature>
<dbReference type="KEGG" id="bur:Bcep18194_B0814"/>
<dbReference type="GO" id="GO:0008745">
    <property type="term" value="F:N-acetylmuramoyl-L-alanine amidase activity"/>
    <property type="evidence" value="ECO:0007669"/>
    <property type="project" value="UniProtKB-EC"/>
</dbReference>
<dbReference type="EC" id="3.5.1.28" evidence="2"/>
<dbReference type="GO" id="GO:0009253">
    <property type="term" value="P:peptidoglycan catabolic process"/>
    <property type="evidence" value="ECO:0007669"/>
    <property type="project" value="InterPro"/>
</dbReference>
<dbReference type="PANTHER" id="PTHR30404">
    <property type="entry name" value="N-ACETYLMURAMOYL-L-ALANINE AMIDASE"/>
    <property type="match status" value="1"/>
</dbReference>
<comment type="catalytic activity">
    <reaction evidence="1">
        <text>Hydrolyzes the link between N-acetylmuramoyl residues and L-amino acid residues in certain cell-wall glycopeptides.</text>
        <dbReference type="EC" id="3.5.1.28"/>
    </reaction>
</comment>
<dbReference type="SUPFAM" id="SSF53187">
    <property type="entry name" value="Zn-dependent exopeptidases"/>
    <property type="match status" value="1"/>
</dbReference>
<evidence type="ECO:0000256" key="3">
    <source>
        <dbReference type="ARBA" id="ARBA00022801"/>
    </source>
</evidence>
<organism evidence="6 7">
    <name type="scientific">Burkholderia lata (strain ATCC 17760 / DSM 23089 / LMG 22485 / NCIMB 9086 / R18194 / 383)</name>
    <dbReference type="NCBI Taxonomy" id="482957"/>
    <lineage>
        <taxon>Bacteria</taxon>
        <taxon>Pseudomonadati</taxon>
        <taxon>Pseudomonadota</taxon>
        <taxon>Betaproteobacteria</taxon>
        <taxon>Burkholderiales</taxon>
        <taxon>Burkholderiaceae</taxon>
        <taxon>Burkholderia</taxon>
        <taxon>Burkholderia cepacia complex</taxon>
    </lineage>
</organism>
<dbReference type="HOGENOM" id="CLU_014322_6_1_4"/>
<sequence>MPSSTTTMTNRTIRRLRPFVRAAARVLACAPLLGAPLALHAADTAPASGRYIVVDTGHTPAHPGSTGASGRVEYLYNLDLSAAVAEKLSAHGDRVLRTSADGREIALDQRSTQAPDANLFVSIHHDSMQQQFIDAGRQREFRGFSVFVSERNPHYAESLRCAKAIAERLVASGERPSLYHAQPIRGENRPLIDPQLGIHRFDDLVVLRTAPIPAVLVEAGVIVNPDEEARLARRETIQKLSTAIAGGIDACTAPQ</sequence>
<keyword evidence="3 6" id="KW-0378">Hydrolase</keyword>
<dbReference type="PANTHER" id="PTHR30404:SF0">
    <property type="entry name" value="N-ACETYLMURAMOYL-L-ALANINE AMIDASE AMIC"/>
    <property type="match status" value="1"/>
</dbReference>
<evidence type="ECO:0000256" key="1">
    <source>
        <dbReference type="ARBA" id="ARBA00001561"/>
    </source>
</evidence>
<keyword evidence="7" id="KW-1185">Reference proteome</keyword>
<dbReference type="InterPro" id="IPR002508">
    <property type="entry name" value="MurNAc-LAA_cat"/>
</dbReference>
<protein>
    <recommendedName>
        <fullName evidence="2">N-acetylmuramoyl-L-alanine amidase</fullName>
        <ecNumber evidence="2">3.5.1.28</ecNumber>
    </recommendedName>
</protein>
<evidence type="ECO:0000313" key="7">
    <source>
        <dbReference type="Proteomes" id="UP000002705"/>
    </source>
</evidence>
<dbReference type="AlphaFoldDB" id="Q399D3"/>
<dbReference type="Pfam" id="PF01520">
    <property type="entry name" value="Amidase_3"/>
    <property type="match status" value="1"/>
</dbReference>
<keyword evidence="4" id="KW-0732">Signal</keyword>
<dbReference type="CDD" id="cd02696">
    <property type="entry name" value="MurNAc-LAA"/>
    <property type="match status" value="1"/>
</dbReference>
<feature type="signal peptide" evidence="4">
    <location>
        <begin position="1"/>
        <end position="41"/>
    </location>
</feature>
<dbReference type="Gene3D" id="3.40.630.40">
    <property type="entry name" value="Zn-dependent exopeptidases"/>
    <property type="match status" value="1"/>
</dbReference>
<dbReference type="InterPro" id="IPR050695">
    <property type="entry name" value="N-acetylmuramoyl_amidase_3"/>
</dbReference>
<evidence type="ECO:0000313" key="6">
    <source>
        <dbReference type="EMBL" id="ABB10928.1"/>
    </source>
</evidence>
<evidence type="ECO:0000259" key="5">
    <source>
        <dbReference type="SMART" id="SM00646"/>
    </source>
</evidence>
<reference evidence="6" key="1">
    <citation type="submission" date="2005-10" db="EMBL/GenBank/DDBJ databases">
        <title>Complete sequence of chromosome 2 of Burkholderia sp. 383.</title>
        <authorList>
            <consortium name="US DOE Joint Genome Institute"/>
            <person name="Copeland A."/>
            <person name="Lucas S."/>
            <person name="Lapidus A."/>
            <person name="Barry K."/>
            <person name="Detter J.C."/>
            <person name="Glavina T."/>
            <person name="Hammon N."/>
            <person name="Israni S."/>
            <person name="Pitluck S."/>
            <person name="Chain P."/>
            <person name="Malfatti S."/>
            <person name="Shin M."/>
            <person name="Vergez L."/>
            <person name="Schmutz J."/>
            <person name="Larimer F."/>
            <person name="Land M."/>
            <person name="Kyrpides N."/>
            <person name="Lykidis A."/>
            <person name="Richardson P."/>
        </authorList>
    </citation>
    <scope>NUCLEOTIDE SEQUENCE [LARGE SCALE GENOMIC DNA]</scope>
    <source>
        <strain evidence="6">383</strain>
    </source>
</reference>
<dbReference type="GO" id="GO:0030288">
    <property type="term" value="C:outer membrane-bounded periplasmic space"/>
    <property type="evidence" value="ECO:0007669"/>
    <property type="project" value="TreeGrafter"/>
</dbReference>
<evidence type="ECO:0000256" key="2">
    <source>
        <dbReference type="ARBA" id="ARBA00011901"/>
    </source>
</evidence>
<proteinExistence type="predicted"/>
<dbReference type="EMBL" id="CP000152">
    <property type="protein sequence ID" value="ABB10928.1"/>
    <property type="molecule type" value="Genomic_DNA"/>
</dbReference>
<gene>
    <name evidence="6" type="ordered locus">Bcep18194_B0814</name>
</gene>